<gene>
    <name evidence="3" type="ORF">MNBD_GAMMA19-315</name>
</gene>
<dbReference type="Gene3D" id="3.30.300.30">
    <property type="match status" value="1"/>
</dbReference>
<dbReference type="PROSITE" id="PS00455">
    <property type="entry name" value="AMP_BINDING"/>
    <property type="match status" value="1"/>
</dbReference>
<dbReference type="PANTHER" id="PTHR43767:SF10">
    <property type="entry name" value="SURFACTIN SYNTHASE SUBUNIT 1"/>
    <property type="match status" value="1"/>
</dbReference>
<dbReference type="GO" id="GO:0004467">
    <property type="term" value="F:long-chain fatty acid-CoA ligase activity"/>
    <property type="evidence" value="ECO:0007669"/>
    <property type="project" value="UniProtKB-EC"/>
</dbReference>
<dbReference type="InterPro" id="IPR045851">
    <property type="entry name" value="AMP-bd_C_sf"/>
</dbReference>
<dbReference type="InterPro" id="IPR017529">
    <property type="entry name" value="AcylCoA_ligase_PEP_1"/>
</dbReference>
<dbReference type="NCBIfam" id="TIGR03098">
    <property type="entry name" value="ligase_PEP_1"/>
    <property type="match status" value="1"/>
</dbReference>
<name>A0A3B0ZVC0_9ZZZZ</name>
<dbReference type="Pfam" id="PF00501">
    <property type="entry name" value="AMP-binding"/>
    <property type="match status" value="1"/>
</dbReference>
<dbReference type="SUPFAM" id="SSF56801">
    <property type="entry name" value="Acetyl-CoA synthetase-like"/>
    <property type="match status" value="1"/>
</dbReference>
<dbReference type="InterPro" id="IPR050237">
    <property type="entry name" value="ATP-dep_AMP-bd_enzyme"/>
</dbReference>
<keyword evidence="3" id="KW-0436">Ligase</keyword>
<proteinExistence type="predicted"/>
<protein>
    <submittedName>
        <fullName evidence="3">Long-chain-fatty-acid--CoA ligase</fullName>
        <ecNumber evidence="3">6.2.1.3</ecNumber>
    </submittedName>
</protein>
<feature type="domain" description="AMP-binding enzyme C-terminal" evidence="2">
    <location>
        <begin position="434"/>
        <end position="514"/>
    </location>
</feature>
<reference evidence="3" key="1">
    <citation type="submission" date="2018-06" db="EMBL/GenBank/DDBJ databases">
        <authorList>
            <person name="Zhirakovskaya E."/>
        </authorList>
    </citation>
    <scope>NUCLEOTIDE SEQUENCE</scope>
</reference>
<dbReference type="InterPro" id="IPR020845">
    <property type="entry name" value="AMP-binding_CS"/>
</dbReference>
<dbReference type="Gene3D" id="3.40.50.12780">
    <property type="entry name" value="N-terminal domain of ligase-like"/>
    <property type="match status" value="1"/>
</dbReference>
<evidence type="ECO:0000259" key="2">
    <source>
        <dbReference type="Pfam" id="PF13193"/>
    </source>
</evidence>
<evidence type="ECO:0000313" key="3">
    <source>
        <dbReference type="EMBL" id="VAW97438.1"/>
    </source>
</evidence>
<dbReference type="InterPro" id="IPR025110">
    <property type="entry name" value="AMP-bd_C"/>
</dbReference>
<accession>A0A3B0ZVC0</accession>
<dbReference type="AlphaFoldDB" id="A0A3B0ZVC0"/>
<organism evidence="3">
    <name type="scientific">hydrothermal vent metagenome</name>
    <dbReference type="NCBI Taxonomy" id="652676"/>
    <lineage>
        <taxon>unclassified sequences</taxon>
        <taxon>metagenomes</taxon>
        <taxon>ecological metagenomes</taxon>
    </lineage>
</organism>
<evidence type="ECO:0000259" key="1">
    <source>
        <dbReference type="Pfam" id="PF00501"/>
    </source>
</evidence>
<dbReference type="InterPro" id="IPR042099">
    <property type="entry name" value="ANL_N_sf"/>
</dbReference>
<sequence>MDRLLHHLIEDSAQTEPDARALTSGEIHLSYGELQHHLQSTATGLQALGLKPGDRVAVYLPKQTETVLALFATAQAGGIFVPINPLLKPAQVAHILDDCEATMLVTSVDRAALLADVLPARKSLQHLIITDGSVQPEIFPFLTVTDWQALQSNNGPVHTHMTENSIAAILYTSGSTGLPKGVVLSHRNLVLGAKSVAQYLGIQASERLLAVLPLSFDYGLNQLITAFHAGASVVLMNYLLPRDIVRTVSRERITTLAGVPSLWMQLAALDWPEEIGDHLHTLTNSGGHLPVSVIKNLQQRLPVSRLFLMYGLTEAFRSSYLPAEELATRPTSMGKAIPHVELAVVRPDGTACAPDEPGELVHAGPLVAQGYWNNPTATERHFRPPPAAMPQCSTREKVLWSGDTVTIDADGYLYFVGREDDMIKTSGYRVSPTEVEEVLHANGQVNEATVFGVPHPRLGQAIVALVTPAAGTPVDDAFVVVQQLLDNCRAVLPAFMLPAHIEQRQLLPKTPNGKIDRQRLKQEFHGHFTEAP</sequence>
<dbReference type="EMBL" id="UOFV01000113">
    <property type="protein sequence ID" value="VAW97438.1"/>
    <property type="molecule type" value="Genomic_DNA"/>
</dbReference>
<dbReference type="Pfam" id="PF13193">
    <property type="entry name" value="AMP-binding_C"/>
    <property type="match status" value="1"/>
</dbReference>
<dbReference type="PANTHER" id="PTHR43767">
    <property type="entry name" value="LONG-CHAIN-FATTY-ACID--COA LIGASE"/>
    <property type="match status" value="1"/>
</dbReference>
<dbReference type="InterPro" id="IPR000873">
    <property type="entry name" value="AMP-dep_synth/lig_dom"/>
</dbReference>
<dbReference type="EC" id="6.2.1.3" evidence="3"/>
<feature type="domain" description="AMP-dependent synthetase/ligase" evidence="1">
    <location>
        <begin position="10"/>
        <end position="372"/>
    </location>
</feature>